<dbReference type="InterPro" id="IPR029016">
    <property type="entry name" value="GAF-like_dom_sf"/>
</dbReference>
<organism evidence="4 5">
    <name type="scientific">Actinomycetospora corticicola</name>
    <dbReference type="NCBI Taxonomy" id="663602"/>
    <lineage>
        <taxon>Bacteria</taxon>
        <taxon>Bacillati</taxon>
        <taxon>Actinomycetota</taxon>
        <taxon>Actinomycetes</taxon>
        <taxon>Pseudonocardiales</taxon>
        <taxon>Pseudonocardiaceae</taxon>
        <taxon>Actinomycetospora</taxon>
    </lineage>
</organism>
<keyword evidence="5" id="KW-1185">Reference proteome</keyword>
<reference evidence="4 5" key="1">
    <citation type="submission" date="2020-07" db="EMBL/GenBank/DDBJ databases">
        <title>Sequencing the genomes of 1000 actinobacteria strains.</title>
        <authorList>
            <person name="Klenk H.-P."/>
        </authorList>
    </citation>
    <scope>NUCLEOTIDE SEQUENCE [LARGE SCALE GENOMIC DNA]</scope>
    <source>
        <strain evidence="4 5">DSM 45772</strain>
    </source>
</reference>
<dbReference type="Gene3D" id="3.60.40.10">
    <property type="entry name" value="PPM-type phosphatase domain"/>
    <property type="match status" value="1"/>
</dbReference>
<dbReference type="SMART" id="SM00331">
    <property type="entry name" value="PP2C_SIG"/>
    <property type="match status" value="1"/>
</dbReference>
<evidence type="ECO:0000256" key="2">
    <source>
        <dbReference type="SAM" id="Coils"/>
    </source>
</evidence>
<accession>A0A7Y9E2J6</accession>
<proteinExistence type="predicted"/>
<dbReference type="InterPro" id="IPR003018">
    <property type="entry name" value="GAF"/>
</dbReference>
<dbReference type="PROSITE" id="PS51746">
    <property type="entry name" value="PPM_2"/>
    <property type="match status" value="1"/>
</dbReference>
<dbReference type="SMART" id="SM00065">
    <property type="entry name" value="GAF"/>
    <property type="match status" value="1"/>
</dbReference>
<dbReference type="Gene3D" id="3.30.450.40">
    <property type="match status" value="1"/>
</dbReference>
<dbReference type="PANTHER" id="PTHR43156">
    <property type="entry name" value="STAGE II SPORULATION PROTEIN E-RELATED"/>
    <property type="match status" value="1"/>
</dbReference>
<sequence>MGAIEGTGVRDQSPDAVFDRLTAMVAAMCGAPVVMFTIRDDQLTSFRGAIGLPEAIESGPAVPMQDSMCQFVITDGVEMIVPDVRNDPALGCLPPAHLLGAGSYAGFPVHDPDGSTLGSLCVIDYDVRDWTPAELDMFRSVALAASSEVALRTALRTSEIAARQAEEASRRAEEHAKEASDLARVLQEALLPTATPRIPGLELATRYRAGADGTKVLGDFYDVFPVPSGWGVVVGDVCGKGIQAARTTALARSTVRAVGHAEDDPEVVLTTLNEVLHVWFGDQRSFATAVYATLHQGAHGVEVTVASAGHPAGFVVCCDGRVQRLHDGGRVLGIYAESDVAVEKVRLGPGDGLVLFTDGITEARRHGNPEQFDEDGVDRTLRALSPGTSADGIATAVSNAALAHAGGEVSDDTAVLVLRKPPEQR</sequence>
<evidence type="ECO:0000259" key="3">
    <source>
        <dbReference type="PROSITE" id="PS51746"/>
    </source>
</evidence>
<dbReference type="Pfam" id="PF01590">
    <property type="entry name" value="GAF"/>
    <property type="match status" value="1"/>
</dbReference>
<dbReference type="Proteomes" id="UP000535890">
    <property type="component" value="Unassembled WGS sequence"/>
</dbReference>
<dbReference type="InterPro" id="IPR036457">
    <property type="entry name" value="PPM-type-like_dom_sf"/>
</dbReference>
<feature type="domain" description="PPM-type phosphatase" evidence="3">
    <location>
        <begin position="201"/>
        <end position="420"/>
    </location>
</feature>
<dbReference type="InterPro" id="IPR052016">
    <property type="entry name" value="Bact_Sigma-Reg"/>
</dbReference>
<dbReference type="InterPro" id="IPR001932">
    <property type="entry name" value="PPM-type_phosphatase-like_dom"/>
</dbReference>
<dbReference type="SUPFAM" id="SSF55781">
    <property type="entry name" value="GAF domain-like"/>
    <property type="match status" value="1"/>
</dbReference>
<dbReference type="EMBL" id="JACCBN010000001">
    <property type="protein sequence ID" value="NYD39837.1"/>
    <property type="molecule type" value="Genomic_DNA"/>
</dbReference>
<name>A0A7Y9E2J6_9PSEU</name>
<evidence type="ECO:0000313" key="5">
    <source>
        <dbReference type="Proteomes" id="UP000535890"/>
    </source>
</evidence>
<keyword evidence="2" id="KW-0175">Coiled coil</keyword>
<dbReference type="Pfam" id="PF07228">
    <property type="entry name" value="SpoIIE"/>
    <property type="match status" value="1"/>
</dbReference>
<dbReference type="PANTHER" id="PTHR43156:SF2">
    <property type="entry name" value="STAGE II SPORULATION PROTEIN E"/>
    <property type="match status" value="1"/>
</dbReference>
<evidence type="ECO:0000313" key="4">
    <source>
        <dbReference type="EMBL" id="NYD39837.1"/>
    </source>
</evidence>
<dbReference type="RefSeq" id="WP_179797103.1">
    <property type="nucleotide sequence ID" value="NZ_BAABHP010000002.1"/>
</dbReference>
<gene>
    <name evidence="4" type="ORF">BJ983_005939</name>
</gene>
<dbReference type="GO" id="GO:0016791">
    <property type="term" value="F:phosphatase activity"/>
    <property type="evidence" value="ECO:0007669"/>
    <property type="project" value="TreeGrafter"/>
</dbReference>
<dbReference type="AlphaFoldDB" id="A0A7Y9E2J6"/>
<dbReference type="SUPFAM" id="SSF81606">
    <property type="entry name" value="PP2C-like"/>
    <property type="match status" value="1"/>
</dbReference>
<keyword evidence="1" id="KW-0378">Hydrolase</keyword>
<protein>
    <submittedName>
        <fullName evidence="4">Serine phosphatase RsbU (Regulator of sigma subunit)</fullName>
    </submittedName>
</protein>
<feature type="coiled-coil region" evidence="2">
    <location>
        <begin position="155"/>
        <end position="185"/>
    </location>
</feature>
<comment type="caution">
    <text evidence="4">The sequence shown here is derived from an EMBL/GenBank/DDBJ whole genome shotgun (WGS) entry which is preliminary data.</text>
</comment>
<evidence type="ECO:0000256" key="1">
    <source>
        <dbReference type="ARBA" id="ARBA00022801"/>
    </source>
</evidence>